<organism evidence="11 12">
    <name type="scientific">Propioniciclava flava</name>
    <dbReference type="NCBI Taxonomy" id="2072026"/>
    <lineage>
        <taxon>Bacteria</taxon>
        <taxon>Bacillati</taxon>
        <taxon>Actinomycetota</taxon>
        <taxon>Actinomycetes</taxon>
        <taxon>Propionibacteriales</taxon>
        <taxon>Propionibacteriaceae</taxon>
        <taxon>Propioniciclava</taxon>
    </lineage>
</organism>
<evidence type="ECO:0000313" key="12">
    <source>
        <dbReference type="Proteomes" id="UP000290624"/>
    </source>
</evidence>
<evidence type="ECO:0000259" key="10">
    <source>
        <dbReference type="Pfam" id="PF17652"/>
    </source>
</evidence>
<feature type="compositionally biased region" description="Basic and acidic residues" evidence="9">
    <location>
        <begin position="52"/>
        <end position="61"/>
    </location>
</feature>
<evidence type="ECO:0000256" key="9">
    <source>
        <dbReference type="SAM" id="MobiDB-lite"/>
    </source>
</evidence>
<comment type="similarity">
    <text evidence="2">Belongs to the glycosyl hydrolase 81 family.</text>
</comment>
<evidence type="ECO:0000256" key="7">
    <source>
        <dbReference type="ARBA" id="ARBA00023316"/>
    </source>
</evidence>
<feature type="compositionally biased region" description="Basic and acidic residues" evidence="9">
    <location>
        <begin position="115"/>
        <end position="134"/>
    </location>
</feature>
<feature type="region of interest" description="Disordered" evidence="9">
    <location>
        <begin position="1"/>
        <end position="92"/>
    </location>
</feature>
<keyword evidence="4" id="KW-0378">Hydrolase</keyword>
<dbReference type="PROSITE" id="PS52008">
    <property type="entry name" value="GH81"/>
    <property type="match status" value="1"/>
</dbReference>
<comment type="caution">
    <text evidence="11">The sequence shown here is derived from an EMBL/GenBank/DDBJ whole genome shotgun (WGS) entry which is preliminary data.</text>
</comment>
<gene>
    <name evidence="11" type="ORF">C1706_02700</name>
</gene>
<dbReference type="EC" id="3.2.1.39" evidence="3"/>
<keyword evidence="12" id="KW-1185">Reference proteome</keyword>
<feature type="domain" description="Glycosyl hydrolase family 81 C-terminal" evidence="10">
    <location>
        <begin position="338"/>
        <end position="603"/>
    </location>
</feature>
<dbReference type="InterPro" id="IPR005200">
    <property type="entry name" value="Endo-beta-glucanase"/>
</dbReference>
<evidence type="ECO:0000256" key="4">
    <source>
        <dbReference type="ARBA" id="ARBA00022801"/>
    </source>
</evidence>
<evidence type="ECO:0000256" key="2">
    <source>
        <dbReference type="ARBA" id="ARBA00010730"/>
    </source>
</evidence>
<dbReference type="InterPro" id="IPR040720">
    <property type="entry name" value="GH81_C"/>
</dbReference>
<dbReference type="Proteomes" id="UP000290624">
    <property type="component" value="Unassembled WGS sequence"/>
</dbReference>
<dbReference type="Pfam" id="PF17652">
    <property type="entry name" value="Glyco_hydro81C"/>
    <property type="match status" value="1"/>
</dbReference>
<evidence type="ECO:0000256" key="6">
    <source>
        <dbReference type="ARBA" id="ARBA00023295"/>
    </source>
</evidence>
<feature type="compositionally biased region" description="Basic and acidic residues" evidence="9">
    <location>
        <begin position="271"/>
        <end position="281"/>
    </location>
</feature>
<keyword evidence="8" id="KW-0624">Polysaccharide degradation</keyword>
<accession>A0A4Q2EJ86</accession>
<evidence type="ECO:0000256" key="8">
    <source>
        <dbReference type="ARBA" id="ARBA00023326"/>
    </source>
</evidence>
<dbReference type="GO" id="GO:0000272">
    <property type="term" value="P:polysaccharide catabolic process"/>
    <property type="evidence" value="ECO:0007669"/>
    <property type="project" value="UniProtKB-KW"/>
</dbReference>
<keyword evidence="5" id="KW-0119">Carbohydrate metabolism</keyword>
<feature type="compositionally biased region" description="Basic and acidic residues" evidence="9">
    <location>
        <begin position="252"/>
        <end position="264"/>
    </location>
</feature>
<dbReference type="GO" id="GO:0042973">
    <property type="term" value="F:glucan endo-1,3-beta-D-glucosidase activity"/>
    <property type="evidence" value="ECO:0007669"/>
    <property type="project" value="UniProtKB-EC"/>
</dbReference>
<dbReference type="AlphaFoldDB" id="A0A4Q2EJ86"/>
<dbReference type="PANTHER" id="PTHR31983:SF0">
    <property type="entry name" value="GLUCAN ENDO-1,3-BETA-D-GLUCOSIDASE 2"/>
    <property type="match status" value="1"/>
</dbReference>
<proteinExistence type="inferred from homology"/>
<dbReference type="GO" id="GO:0071555">
    <property type="term" value="P:cell wall organization"/>
    <property type="evidence" value="ECO:0007669"/>
    <property type="project" value="UniProtKB-KW"/>
</dbReference>
<feature type="compositionally biased region" description="Basic residues" evidence="9">
    <location>
        <begin position="143"/>
        <end position="171"/>
    </location>
</feature>
<evidence type="ECO:0000256" key="1">
    <source>
        <dbReference type="ARBA" id="ARBA00000382"/>
    </source>
</evidence>
<dbReference type="OrthoDB" id="5480482at2"/>
<comment type="catalytic activity">
    <reaction evidence="1">
        <text>Hydrolysis of (1-&gt;3)-beta-D-glucosidic linkages in (1-&gt;3)-beta-D-glucans.</text>
        <dbReference type="EC" id="3.2.1.39"/>
    </reaction>
</comment>
<name>A0A4Q2EJ86_9ACTN</name>
<dbReference type="GO" id="GO:0052861">
    <property type="term" value="F:endo-1,3(4)-beta-glucanase activity"/>
    <property type="evidence" value="ECO:0007669"/>
    <property type="project" value="InterPro"/>
</dbReference>
<keyword evidence="7" id="KW-0961">Cell wall biogenesis/degradation</keyword>
<reference evidence="11 12" key="1">
    <citation type="submission" date="2018-01" db="EMBL/GenBank/DDBJ databases">
        <title>Lactibacter flavus gen. nov., sp. nov., a novel bacterium of the family Propionibacteriaceae isolated from raw milk and dairy products.</title>
        <authorList>
            <person name="Wenning M."/>
            <person name="Breitenwieser F."/>
            <person name="Huptas C."/>
            <person name="von Neubeck M."/>
            <person name="Busse H.-J."/>
            <person name="Scherer S."/>
        </authorList>
    </citation>
    <scope>NUCLEOTIDE SEQUENCE [LARGE SCALE GENOMIC DNA]</scope>
    <source>
        <strain evidence="11 12">VG341</strain>
    </source>
</reference>
<evidence type="ECO:0000256" key="3">
    <source>
        <dbReference type="ARBA" id="ARBA00012780"/>
    </source>
</evidence>
<keyword evidence="6" id="KW-0326">Glycosidase</keyword>
<protein>
    <recommendedName>
        <fullName evidence="3">glucan endo-1,3-beta-D-glucosidase</fullName>
        <ecNumber evidence="3">3.2.1.39</ecNumber>
    </recommendedName>
</protein>
<feature type="region of interest" description="Disordered" evidence="9">
    <location>
        <begin position="115"/>
        <end position="298"/>
    </location>
</feature>
<dbReference type="PANTHER" id="PTHR31983">
    <property type="entry name" value="ENDO-1,3(4)-BETA-GLUCANASE 1"/>
    <property type="match status" value="1"/>
</dbReference>
<evidence type="ECO:0000313" key="11">
    <source>
        <dbReference type="EMBL" id="RXW33667.1"/>
    </source>
</evidence>
<sequence length="671" mass="71765">MRGSHGCASTRSARVRGSGGGRRCPPWLHDGASPNPQPCRADRFGRVGQHRAGPESHRDSGEGTPHPVTGNAADDASGARPDPAHQPLVLGVGVRGPAPAGLPLAAGVCPAGERDGDLAASGERHREGDSRAADGRVAAHHAGASHRHGHRLRRRLGRHRTARLHRGKRGRGPAGSRRSWGDADGPPRYVTAGPRSLGDVGCGRGGDRGEQHLRAQRRTGRRPERPPGRWPAGRRFRGATRRRPRRTAGARRAHDGDDTHLGDTRRHRVDHSRLRSSDPVRHHAAPRGVDHRHGGDPGTVYPSVYGPLTLRQGSTLTWSAPRWPVAATLDLSGLNDTDRRRVADVAARDVAATRPAPTDTYFGGKALHREAQLIGIADALGVDATQRRAQVTSEFEAWAQPDAATRRGTRCFVYDDAARGIVGLEPSFGSELFNDHHFHYGYFLHAAGTLALGDAGLAVRLAPVFDLLAADIAMPSGTDVFPGLRGFDVYAGHSWASGTAPFADGNNQESSSEAVNAWAGLTLWARARGDAALEAQAQWMHALEAQAALAYWLQPDLTDFAGYRHRIVGIGWGAKRDYATWFSPDPAALLMIQVIPAGPGLTYLAHAPEQIAATVAEAVGEGGFARTYGDYCLMYAALADRAKAIAALPQVVGHLDDGLTETYLTAFVLSR</sequence>
<feature type="compositionally biased region" description="Basic residues" evidence="9">
    <location>
        <begin position="232"/>
        <end position="251"/>
    </location>
</feature>
<evidence type="ECO:0000256" key="5">
    <source>
        <dbReference type="ARBA" id="ARBA00023277"/>
    </source>
</evidence>
<dbReference type="EMBL" id="PPCV01000001">
    <property type="protein sequence ID" value="RXW33667.1"/>
    <property type="molecule type" value="Genomic_DNA"/>
</dbReference>